<dbReference type="SUPFAM" id="SSF55729">
    <property type="entry name" value="Acyl-CoA N-acyltransferases (Nat)"/>
    <property type="match status" value="1"/>
</dbReference>
<evidence type="ECO:0000259" key="3">
    <source>
        <dbReference type="PROSITE" id="PS51186"/>
    </source>
</evidence>
<organism evidence="4 5">
    <name type="scientific">Winogradskyella marina</name>
    <dbReference type="NCBI Taxonomy" id="2785530"/>
    <lineage>
        <taxon>Bacteria</taxon>
        <taxon>Pseudomonadati</taxon>
        <taxon>Bacteroidota</taxon>
        <taxon>Flavobacteriia</taxon>
        <taxon>Flavobacteriales</taxon>
        <taxon>Flavobacteriaceae</taxon>
        <taxon>Winogradskyella</taxon>
    </lineage>
</organism>
<protein>
    <submittedName>
        <fullName evidence="4">GNAT family N-acetyltransferase</fullName>
    </submittedName>
</protein>
<gene>
    <name evidence="4" type="ORF">ITJ86_00955</name>
</gene>
<evidence type="ECO:0000313" key="5">
    <source>
        <dbReference type="Proteomes" id="UP000611215"/>
    </source>
</evidence>
<dbReference type="PROSITE" id="PS51186">
    <property type="entry name" value="GNAT"/>
    <property type="match status" value="1"/>
</dbReference>
<evidence type="ECO:0000256" key="2">
    <source>
        <dbReference type="ARBA" id="ARBA00023315"/>
    </source>
</evidence>
<dbReference type="PANTHER" id="PTHR10545:SF29">
    <property type="entry name" value="GH14572P-RELATED"/>
    <property type="match status" value="1"/>
</dbReference>
<dbReference type="InterPro" id="IPR000182">
    <property type="entry name" value="GNAT_dom"/>
</dbReference>
<reference evidence="4 5" key="1">
    <citation type="submission" date="2020-11" db="EMBL/GenBank/DDBJ databases">
        <title>Winogradskyella marina sp. nov., isolated from marine sediment.</title>
        <authorList>
            <person name="Bo J."/>
            <person name="Wang S."/>
            <person name="Song X."/>
            <person name="Du Z."/>
        </authorList>
    </citation>
    <scope>NUCLEOTIDE SEQUENCE [LARGE SCALE GENOMIC DNA]</scope>
    <source>
        <strain evidence="4 5">F6397</strain>
    </source>
</reference>
<feature type="domain" description="N-acetyltransferase" evidence="3">
    <location>
        <begin position="3"/>
        <end position="141"/>
    </location>
</feature>
<dbReference type="RefSeq" id="WP_195869730.1">
    <property type="nucleotide sequence ID" value="NZ_JADOET010000001.1"/>
</dbReference>
<proteinExistence type="predicted"/>
<keyword evidence="1" id="KW-0808">Transferase</keyword>
<dbReference type="CDD" id="cd04301">
    <property type="entry name" value="NAT_SF"/>
    <property type="match status" value="1"/>
</dbReference>
<dbReference type="Proteomes" id="UP000611215">
    <property type="component" value="Unassembled WGS sequence"/>
</dbReference>
<dbReference type="EMBL" id="JADOET010000001">
    <property type="protein sequence ID" value="MBF8148443.1"/>
    <property type="molecule type" value="Genomic_DNA"/>
</dbReference>
<evidence type="ECO:0000313" key="4">
    <source>
        <dbReference type="EMBL" id="MBF8148443.1"/>
    </source>
</evidence>
<dbReference type="Pfam" id="PF00583">
    <property type="entry name" value="Acetyltransf_1"/>
    <property type="match status" value="1"/>
</dbReference>
<keyword evidence="2" id="KW-0012">Acyltransferase</keyword>
<accession>A0ABS0EDW4</accession>
<name>A0ABS0EDW4_9FLAO</name>
<comment type="caution">
    <text evidence="4">The sequence shown here is derived from an EMBL/GenBank/DDBJ whole genome shotgun (WGS) entry which is preliminary data.</text>
</comment>
<evidence type="ECO:0000256" key="1">
    <source>
        <dbReference type="ARBA" id="ARBA00022679"/>
    </source>
</evidence>
<dbReference type="InterPro" id="IPR051016">
    <property type="entry name" value="Diverse_Substrate_AcTransf"/>
</dbReference>
<keyword evidence="5" id="KW-1185">Reference proteome</keyword>
<sequence length="141" mass="16600">MTYEFKIIPNSNLDQIIPLVYELNEEKVDKELLKSRFDDMKQQNYKCAGVFKANELVGISGLWFSTRHYIGKSIELDHVYLLPEHRGNGLGKQFMAWIYNYAKEHGCSSVELNTYVQNHPSHKFYFNEGFKILGYHFLKKL</sequence>
<dbReference type="Gene3D" id="3.40.630.30">
    <property type="match status" value="1"/>
</dbReference>
<dbReference type="InterPro" id="IPR016181">
    <property type="entry name" value="Acyl_CoA_acyltransferase"/>
</dbReference>
<dbReference type="PANTHER" id="PTHR10545">
    <property type="entry name" value="DIAMINE N-ACETYLTRANSFERASE"/>
    <property type="match status" value="1"/>
</dbReference>